<keyword evidence="4" id="KW-0479">Metal-binding</keyword>
<dbReference type="InterPro" id="IPR058240">
    <property type="entry name" value="rSAM_sf"/>
</dbReference>
<evidence type="ECO:0000256" key="3">
    <source>
        <dbReference type="ARBA" id="ARBA00022691"/>
    </source>
</evidence>
<accession>A0ABS4K2R7</accession>
<evidence type="ECO:0000313" key="9">
    <source>
        <dbReference type="Proteomes" id="UP001519308"/>
    </source>
</evidence>
<dbReference type="InterPro" id="IPR041881">
    <property type="entry name" value="PqqD_sf"/>
</dbReference>
<dbReference type="PROSITE" id="PS51918">
    <property type="entry name" value="RADICAL_SAM"/>
    <property type="match status" value="1"/>
</dbReference>
<dbReference type="PANTHER" id="PTHR11228">
    <property type="entry name" value="RADICAL SAM DOMAIN PROTEIN"/>
    <property type="match status" value="1"/>
</dbReference>
<name>A0ABS4K2R7_9CLOT</name>
<evidence type="ECO:0000259" key="7">
    <source>
        <dbReference type="PROSITE" id="PS51918"/>
    </source>
</evidence>
<dbReference type="InterPro" id="IPR007197">
    <property type="entry name" value="rSAM"/>
</dbReference>
<evidence type="ECO:0000256" key="5">
    <source>
        <dbReference type="ARBA" id="ARBA00023004"/>
    </source>
</evidence>
<proteinExistence type="predicted"/>
<dbReference type="InterPro" id="IPR013785">
    <property type="entry name" value="Aldolase_TIM"/>
</dbReference>
<dbReference type="SMART" id="SM00729">
    <property type="entry name" value="Elp3"/>
    <property type="match status" value="1"/>
</dbReference>
<dbReference type="PANTHER" id="PTHR11228:SF27">
    <property type="entry name" value="GLYCYL-RADICAL ENZYME ACTIVATING ENZYME MJ1227-RELATED"/>
    <property type="match status" value="1"/>
</dbReference>
<keyword evidence="3" id="KW-0949">S-adenosyl-L-methionine</keyword>
<evidence type="ECO:0000256" key="4">
    <source>
        <dbReference type="ARBA" id="ARBA00022723"/>
    </source>
</evidence>
<dbReference type="InterPro" id="IPR050377">
    <property type="entry name" value="Radical_SAM_PqqE_MftC-like"/>
</dbReference>
<dbReference type="InterPro" id="IPR006638">
    <property type="entry name" value="Elp3/MiaA/NifB-like_rSAM"/>
</dbReference>
<dbReference type="Gene3D" id="1.10.10.1150">
    <property type="entry name" value="Coenzyme PQQ synthesis protein D (PqqD)"/>
    <property type="match status" value="1"/>
</dbReference>
<dbReference type="SFLD" id="SFLDS00029">
    <property type="entry name" value="Radical_SAM"/>
    <property type="match status" value="1"/>
</dbReference>
<keyword evidence="9" id="KW-1185">Reference proteome</keyword>
<evidence type="ECO:0000313" key="8">
    <source>
        <dbReference type="EMBL" id="MBP2021531.1"/>
    </source>
</evidence>
<feature type="domain" description="Radical SAM core" evidence="7">
    <location>
        <begin position="102"/>
        <end position="322"/>
    </location>
</feature>
<comment type="caution">
    <text evidence="8">The sequence shown here is derived from an EMBL/GenBank/DDBJ whole genome shotgun (WGS) entry which is preliminary data.</text>
</comment>
<reference evidence="8 9" key="1">
    <citation type="submission" date="2021-03" db="EMBL/GenBank/DDBJ databases">
        <title>Genomic Encyclopedia of Type Strains, Phase IV (KMG-IV): sequencing the most valuable type-strain genomes for metagenomic binning, comparative biology and taxonomic classification.</title>
        <authorList>
            <person name="Goeker M."/>
        </authorList>
    </citation>
    <scope>NUCLEOTIDE SEQUENCE [LARGE SCALE GENOMIC DNA]</scope>
    <source>
        <strain evidence="8 9">DSM 28650</strain>
    </source>
</reference>
<dbReference type="SUPFAM" id="SSF102114">
    <property type="entry name" value="Radical SAM enzymes"/>
    <property type="match status" value="1"/>
</dbReference>
<keyword evidence="6" id="KW-0411">Iron-sulfur</keyword>
<keyword evidence="2" id="KW-0004">4Fe-4S</keyword>
<dbReference type="NCBIfam" id="TIGR04085">
    <property type="entry name" value="rSAM_more_4Fe4S"/>
    <property type="match status" value="1"/>
</dbReference>
<comment type="cofactor">
    <cofactor evidence="1">
        <name>[4Fe-4S] cluster</name>
        <dbReference type="ChEBI" id="CHEBI:49883"/>
    </cofactor>
</comment>
<organism evidence="8 9">
    <name type="scientific">Clostridium punense</name>
    <dbReference type="NCBI Taxonomy" id="1054297"/>
    <lineage>
        <taxon>Bacteria</taxon>
        <taxon>Bacillati</taxon>
        <taxon>Bacillota</taxon>
        <taxon>Clostridia</taxon>
        <taxon>Eubacteriales</taxon>
        <taxon>Clostridiaceae</taxon>
        <taxon>Clostridium</taxon>
    </lineage>
</organism>
<dbReference type="InterPro" id="IPR023885">
    <property type="entry name" value="4Fe4S-binding_SPASM_dom"/>
</dbReference>
<evidence type="ECO:0000256" key="2">
    <source>
        <dbReference type="ARBA" id="ARBA00022485"/>
    </source>
</evidence>
<dbReference type="InterPro" id="IPR008792">
    <property type="entry name" value="PQQD"/>
</dbReference>
<dbReference type="Pfam" id="PF13186">
    <property type="entry name" value="SPASM"/>
    <property type="match status" value="1"/>
</dbReference>
<dbReference type="Pfam" id="PF05402">
    <property type="entry name" value="PqqD"/>
    <property type="match status" value="1"/>
</dbReference>
<dbReference type="PROSITE" id="PS01305">
    <property type="entry name" value="MOAA_NIFB_PQQE"/>
    <property type="match status" value="1"/>
</dbReference>
<evidence type="ECO:0000256" key="6">
    <source>
        <dbReference type="ARBA" id="ARBA00023014"/>
    </source>
</evidence>
<dbReference type="Gene3D" id="3.20.20.70">
    <property type="entry name" value="Aldolase class I"/>
    <property type="match status" value="1"/>
</dbReference>
<dbReference type="SFLD" id="SFLDG01067">
    <property type="entry name" value="SPASM/twitch_domain_containing"/>
    <property type="match status" value="1"/>
</dbReference>
<gene>
    <name evidence="8" type="ORF">J2Z44_001327</name>
</gene>
<dbReference type="Proteomes" id="UP001519308">
    <property type="component" value="Unassembled WGS sequence"/>
</dbReference>
<dbReference type="Pfam" id="PF04055">
    <property type="entry name" value="Radical_SAM"/>
    <property type="match status" value="1"/>
</dbReference>
<keyword evidence="5" id="KW-0408">Iron</keyword>
<dbReference type="InterPro" id="IPR000385">
    <property type="entry name" value="MoaA_NifB_PqqE_Fe-S-bd_CS"/>
</dbReference>
<protein>
    <submittedName>
        <fullName evidence="8">Radical SAM protein with 4Fe4S-binding SPASM domain</fullName>
    </submittedName>
</protein>
<sequence length="452" mass="51721">MNIDEKYYFDNLAFKSIQDKNQVILFSDKYKRWFRLNVIGKQILDKMDGNTTIKNIAEGIAQEYEIPCEVVLKDVDNFCIKALDQEFIVEEKSKELLNHRVDLSLSNIYIDVTNKCNLSCAYCSKCVKDEELGVDINFNNLKEYLNLLLEEKKAEDTIVNITGGEPLLNKELRQILEYLKSKKLRVILWTNGFYLDDSNIQWIKENCTFVAIPLDSVNEENNDRIRGKGAYEASIKAINLCKKHNIDVIISATATVFNINELKEIAILGESLEVYSMVINEPIKIDSANNRILEYFDFQEEIIEEKWREILGHTAVLSSWHNYNSDKVVFSACRMQDTCLNSVYSIKQKDSCGAGVNEISIKWDGSIYPCHMMELSGYEIDNMANGSIESLLNYSNVGIKELDNCKDCEVNFICLGGCRAKALYDTNNILGGNSMCQHTKNQIIYSILRPMS</sequence>
<dbReference type="RefSeq" id="WP_209649430.1">
    <property type="nucleotide sequence ID" value="NZ_JAGGLL010000008.1"/>
</dbReference>
<evidence type="ECO:0000256" key="1">
    <source>
        <dbReference type="ARBA" id="ARBA00001966"/>
    </source>
</evidence>
<dbReference type="EMBL" id="JAGGLL010000008">
    <property type="protein sequence ID" value="MBP2021531.1"/>
    <property type="molecule type" value="Genomic_DNA"/>
</dbReference>
<dbReference type="CDD" id="cd01335">
    <property type="entry name" value="Radical_SAM"/>
    <property type="match status" value="1"/>
</dbReference>
<dbReference type="SFLD" id="SFLDG01386">
    <property type="entry name" value="main_SPASM_domain-containing"/>
    <property type="match status" value="1"/>
</dbReference>